<proteinExistence type="predicted"/>
<gene>
    <name evidence="1" type="ORF">AsFPU1_3904</name>
</gene>
<organism evidence="1 2">
    <name type="scientific">Aphanothece sacrum FPU1</name>
    <dbReference type="NCBI Taxonomy" id="1920663"/>
    <lineage>
        <taxon>Bacteria</taxon>
        <taxon>Bacillati</taxon>
        <taxon>Cyanobacteriota</taxon>
        <taxon>Cyanophyceae</taxon>
        <taxon>Oscillatoriophycideae</taxon>
        <taxon>Chroococcales</taxon>
        <taxon>Aphanothecaceae</taxon>
        <taxon>Aphanothece</taxon>
    </lineage>
</organism>
<dbReference type="EMBL" id="BDQK01000016">
    <property type="protein sequence ID" value="GBF82475.1"/>
    <property type="molecule type" value="Genomic_DNA"/>
</dbReference>
<dbReference type="OrthoDB" id="5185189at2"/>
<dbReference type="AlphaFoldDB" id="A0A401IMK6"/>
<dbReference type="RefSeq" id="WP_124973053.1">
    <property type="nucleotide sequence ID" value="NZ_BDQK01000016.1"/>
</dbReference>
<dbReference type="Proteomes" id="UP000287247">
    <property type="component" value="Unassembled WGS sequence"/>
</dbReference>
<reference evidence="2" key="1">
    <citation type="submission" date="2017-05" db="EMBL/GenBank/DDBJ databases">
        <title>Physiological properties and genetic analysis related to exopolysaccharide production of fresh-water unicellular cyanobacterium Aphanothece sacrum, Suizenji Nori, that has been cultured as a food source in Japan.</title>
        <authorList>
            <person name="Kanesaki Y."/>
            <person name="Yoshikawa S."/>
            <person name="Ohki K."/>
        </authorList>
    </citation>
    <scope>NUCLEOTIDE SEQUENCE [LARGE SCALE GENOMIC DNA]</scope>
    <source>
        <strain evidence="2">FPU1</strain>
    </source>
</reference>
<evidence type="ECO:0000313" key="1">
    <source>
        <dbReference type="EMBL" id="GBF82475.1"/>
    </source>
</evidence>
<comment type="caution">
    <text evidence="1">The sequence shown here is derived from an EMBL/GenBank/DDBJ whole genome shotgun (WGS) entry which is preliminary data.</text>
</comment>
<sequence>MATKTSITNSQSDLKQIIRLITKRIVGETCHKVLFRYGDELLLAFGEMTPYSHPKLAHLYKGSWRLGTRATPWICKHNNHILVSSTELDSEEKIQTGKNLLKQLENKKLHELIIDVHNIGLNLCFENNYQLILEPDLQDDSGLTYWELFMPTEQILTVGPGFFWECKSIHERC</sequence>
<evidence type="ECO:0000313" key="2">
    <source>
        <dbReference type="Proteomes" id="UP000287247"/>
    </source>
</evidence>
<accession>A0A401IMK6</accession>
<name>A0A401IMK6_APHSA</name>
<protein>
    <submittedName>
        <fullName evidence="1">Uncharacterized protein</fullName>
    </submittedName>
</protein>
<keyword evidence="2" id="KW-1185">Reference proteome</keyword>